<protein>
    <submittedName>
        <fullName evidence="3">Uncharacterized protein</fullName>
    </submittedName>
</protein>
<proteinExistence type="predicted"/>
<feature type="region of interest" description="Disordered" evidence="1">
    <location>
        <begin position="251"/>
        <end position="270"/>
    </location>
</feature>
<name>A0ABS4M928_9ACTN</name>
<comment type="caution">
    <text evidence="3">The sequence shown here is derived from an EMBL/GenBank/DDBJ whole genome shotgun (WGS) entry which is preliminary data.</text>
</comment>
<keyword evidence="2" id="KW-0812">Transmembrane</keyword>
<sequence length="376" mass="40335">MTAPSHMTGRPRREHSSPVASRRTAGGGWIGALCVCVLLLACAGLAAWFVPDTASDARAWRTAVPCTAVTPAEGRDDCTSTVQAVIARTEARQPRQRSWLYFTDGRPLARLEVTPEAAQDFRAGDHVGLTVWRGQVMKVAGEGHVWHEHVTTPGSQAVIAAVLALAGAYPGARVALRLRHGRRLPADELLPSALPFAGALAVTALWLLPLCYVHPTTPLSSPVPIAWAAAGSLVTLALLILAWRATRVRTPEEAEAAERPERAKAAEQSEEGEVFLPARFLEPTDYNPHGFGTHIVLGDGPLAVTPHAGPGRFAAKRIPVERLTVKAVRRARGGDGDIVPRSWHIAELEDAGHPVRLAAAPDDLARILRELRPARV</sequence>
<gene>
    <name evidence="3" type="ORF">J2Z21_009203</name>
</gene>
<keyword evidence="2" id="KW-0472">Membrane</keyword>
<evidence type="ECO:0000313" key="3">
    <source>
        <dbReference type="EMBL" id="MBP2056186.1"/>
    </source>
</evidence>
<dbReference type="Proteomes" id="UP001519309">
    <property type="component" value="Unassembled WGS sequence"/>
</dbReference>
<feature type="region of interest" description="Disordered" evidence="1">
    <location>
        <begin position="1"/>
        <end position="21"/>
    </location>
</feature>
<feature type="transmembrane region" description="Helical" evidence="2">
    <location>
        <begin position="154"/>
        <end position="172"/>
    </location>
</feature>
<feature type="transmembrane region" description="Helical" evidence="2">
    <location>
        <begin position="29"/>
        <end position="50"/>
    </location>
</feature>
<keyword evidence="2" id="KW-1133">Transmembrane helix</keyword>
<evidence type="ECO:0000313" key="4">
    <source>
        <dbReference type="Proteomes" id="UP001519309"/>
    </source>
</evidence>
<keyword evidence="4" id="KW-1185">Reference proteome</keyword>
<feature type="transmembrane region" description="Helical" evidence="2">
    <location>
        <begin position="225"/>
        <end position="243"/>
    </location>
</feature>
<feature type="compositionally biased region" description="Basic and acidic residues" evidence="1">
    <location>
        <begin position="251"/>
        <end position="267"/>
    </location>
</feature>
<dbReference type="EMBL" id="JAGGLP010000041">
    <property type="protein sequence ID" value="MBP2056186.1"/>
    <property type="molecule type" value="Genomic_DNA"/>
</dbReference>
<evidence type="ECO:0000256" key="2">
    <source>
        <dbReference type="SAM" id="Phobius"/>
    </source>
</evidence>
<accession>A0ABS4M928</accession>
<reference evidence="3 4" key="1">
    <citation type="submission" date="2021-03" db="EMBL/GenBank/DDBJ databases">
        <title>Genomic Encyclopedia of Type Strains, Phase IV (KMG-IV): sequencing the most valuable type-strain genomes for metagenomic binning, comparative biology and taxonomic classification.</title>
        <authorList>
            <person name="Goeker M."/>
        </authorList>
    </citation>
    <scope>NUCLEOTIDE SEQUENCE [LARGE SCALE GENOMIC DNA]</scope>
    <source>
        <strain evidence="3 4">DSM 40499</strain>
    </source>
</reference>
<feature type="transmembrane region" description="Helical" evidence="2">
    <location>
        <begin position="193"/>
        <end position="213"/>
    </location>
</feature>
<organism evidence="3 4">
    <name type="scientific">Streptomyces griseochromogenes</name>
    <dbReference type="NCBI Taxonomy" id="68214"/>
    <lineage>
        <taxon>Bacteria</taxon>
        <taxon>Bacillati</taxon>
        <taxon>Actinomycetota</taxon>
        <taxon>Actinomycetes</taxon>
        <taxon>Kitasatosporales</taxon>
        <taxon>Streptomycetaceae</taxon>
        <taxon>Streptomyces</taxon>
    </lineage>
</organism>
<evidence type="ECO:0000256" key="1">
    <source>
        <dbReference type="SAM" id="MobiDB-lite"/>
    </source>
</evidence>